<name>A0A126V681_9RHOB</name>
<keyword evidence="3" id="KW-1185">Reference proteome</keyword>
<dbReference type="EMBL" id="CP014327">
    <property type="protein sequence ID" value="AML53376.1"/>
    <property type="molecule type" value="Genomic_DNA"/>
</dbReference>
<dbReference type="KEGG" id="hat:RC74_20845"/>
<dbReference type="AlphaFoldDB" id="A0A126V681"/>
<gene>
    <name evidence="2" type="ORF">RC74_20845</name>
</gene>
<keyword evidence="1" id="KW-1133">Transmembrane helix</keyword>
<reference evidence="2 3" key="1">
    <citation type="submission" date="2016-02" db="EMBL/GenBank/DDBJ databases">
        <title>Complete genome sequence of Halocynthiibacter arcticus PAMC 20958t from arctic marine sediment.</title>
        <authorList>
            <person name="Lee Y.M."/>
            <person name="Baek K."/>
            <person name="Lee H.K."/>
            <person name="Shin S.C."/>
        </authorList>
    </citation>
    <scope>NUCLEOTIDE SEQUENCE [LARGE SCALE GENOMIC DNA]</scope>
    <source>
        <strain evidence="2">PAMC 20958</strain>
    </source>
</reference>
<keyword evidence="1" id="KW-0812">Transmembrane</keyword>
<organism evidence="2 3">
    <name type="scientific">Falsihalocynthiibacter arcticus</name>
    <dbReference type="NCBI Taxonomy" id="1579316"/>
    <lineage>
        <taxon>Bacteria</taxon>
        <taxon>Pseudomonadati</taxon>
        <taxon>Pseudomonadota</taxon>
        <taxon>Alphaproteobacteria</taxon>
        <taxon>Rhodobacterales</taxon>
        <taxon>Roseobacteraceae</taxon>
        <taxon>Falsihalocynthiibacter</taxon>
    </lineage>
</organism>
<dbReference type="Proteomes" id="UP000070371">
    <property type="component" value="Chromosome"/>
</dbReference>
<feature type="transmembrane region" description="Helical" evidence="1">
    <location>
        <begin position="70"/>
        <end position="88"/>
    </location>
</feature>
<dbReference type="STRING" id="1579316.RC74_20845"/>
<accession>A0A126V681</accession>
<evidence type="ECO:0000313" key="3">
    <source>
        <dbReference type="Proteomes" id="UP000070371"/>
    </source>
</evidence>
<protein>
    <submittedName>
        <fullName evidence="2">Uncharacterized protein</fullName>
    </submittedName>
</protein>
<sequence length="148" mass="17010">MTVFLVLLSVNKQLDLQTALTAFGRCTAKTQGWYDQRQTVQVTFIVIFSALSLISTLVFAWSLRRGLSRIWLAFLGFSFLMTFIVARAAGFHHFDRFISFELGAMRMIWLFELTGIAMISLNAVFLIMKGPEVELQRKNRRKPRSNIP</sequence>
<evidence type="ECO:0000256" key="1">
    <source>
        <dbReference type="SAM" id="Phobius"/>
    </source>
</evidence>
<keyword evidence="1" id="KW-0472">Membrane</keyword>
<evidence type="ECO:0000313" key="2">
    <source>
        <dbReference type="EMBL" id="AML53376.1"/>
    </source>
</evidence>
<feature type="transmembrane region" description="Helical" evidence="1">
    <location>
        <begin position="108"/>
        <end position="128"/>
    </location>
</feature>
<proteinExistence type="predicted"/>
<feature type="transmembrane region" description="Helical" evidence="1">
    <location>
        <begin position="44"/>
        <end position="63"/>
    </location>
</feature>